<dbReference type="EMBL" id="DF967975">
    <property type="protein sequence ID" value="GAP19699.1"/>
    <property type="molecule type" value="Genomic_DNA"/>
</dbReference>
<feature type="domain" description="ABC transporter" evidence="4">
    <location>
        <begin position="26"/>
        <end position="257"/>
    </location>
</feature>
<dbReference type="SMART" id="SM00382">
    <property type="entry name" value="AAA"/>
    <property type="match status" value="1"/>
</dbReference>
<keyword evidence="2" id="KW-0547">Nucleotide-binding</keyword>
<dbReference type="InterPro" id="IPR003439">
    <property type="entry name" value="ABC_transporter-like_ATP-bd"/>
</dbReference>
<dbReference type="SUPFAM" id="SSF52540">
    <property type="entry name" value="P-loop containing nucleoside triphosphate hydrolases"/>
    <property type="match status" value="1"/>
</dbReference>
<evidence type="ECO:0000256" key="2">
    <source>
        <dbReference type="ARBA" id="ARBA00022741"/>
    </source>
</evidence>
<accession>A0A0M8JQQ5</accession>
<gene>
    <name evidence="5" type="ORF">LSAC_03611</name>
</gene>
<dbReference type="RefSeq" id="WP_236690967.1">
    <property type="nucleotide sequence ID" value="NZ_BBXZ01000188.1"/>
</dbReference>
<evidence type="ECO:0000313" key="5">
    <source>
        <dbReference type="EMBL" id="GAP19699.1"/>
    </source>
</evidence>
<organism evidence="5">
    <name type="scientific">Levilinea saccharolytica</name>
    <dbReference type="NCBI Taxonomy" id="229921"/>
    <lineage>
        <taxon>Bacteria</taxon>
        <taxon>Bacillati</taxon>
        <taxon>Chloroflexota</taxon>
        <taxon>Anaerolineae</taxon>
        <taxon>Anaerolineales</taxon>
        <taxon>Anaerolineaceae</taxon>
        <taxon>Levilinea</taxon>
    </lineage>
</organism>
<dbReference type="AlphaFoldDB" id="A0A0M8JQQ5"/>
<evidence type="ECO:0000256" key="1">
    <source>
        <dbReference type="ARBA" id="ARBA00022448"/>
    </source>
</evidence>
<keyword evidence="1" id="KW-0813">Transport</keyword>
<dbReference type="Gene3D" id="3.40.50.300">
    <property type="entry name" value="P-loop containing nucleotide triphosphate hydrolases"/>
    <property type="match status" value="1"/>
</dbReference>
<dbReference type="PANTHER" id="PTHR42788:SF13">
    <property type="entry name" value="ALIPHATIC SULFONATES IMPORT ATP-BINDING PROTEIN SSUB"/>
    <property type="match status" value="1"/>
</dbReference>
<dbReference type="GO" id="GO:0005524">
    <property type="term" value="F:ATP binding"/>
    <property type="evidence" value="ECO:0007669"/>
    <property type="project" value="UniProtKB-KW"/>
</dbReference>
<dbReference type="PANTHER" id="PTHR42788">
    <property type="entry name" value="TAURINE IMPORT ATP-BINDING PROTEIN-RELATED"/>
    <property type="match status" value="1"/>
</dbReference>
<protein>
    <submittedName>
        <fullName evidence="5">ABC-type nitrate/sulfonate/bicarbonate transport system, ATPase component</fullName>
    </submittedName>
</protein>
<name>A0A0M8JQQ5_9CHLR</name>
<dbReference type="InterPro" id="IPR027417">
    <property type="entry name" value="P-loop_NTPase"/>
</dbReference>
<keyword evidence="3" id="KW-0067">ATP-binding</keyword>
<dbReference type="CDD" id="cd03293">
    <property type="entry name" value="ABC_NrtD_SsuB_transporters"/>
    <property type="match status" value="1"/>
</dbReference>
<sequence length="271" mass="29719">MKAALDLPVCCDEAPPAGSPRDCAVLKVNHLSLTFPGEREGLRAVEDLTFELREQEFVCVLGPSGSGKSTLVRVLAGLLRPTSGSVHFAPLRGEGRPPRVGVVFQQANLMPWRTVVENITLPLELQGVPLEAARQQAAEMVELIGLQGFEDTWPRDLSGGMAQRVALARALVQDPDLLLLDEPFGALDALTRERMGGELLRLWQARQKTVLMVTHSISEALLLSDRVLVLTARPGRLALDLTVNLPRPRDEEMRYTAPFGELARRLRAAIV</sequence>
<dbReference type="InterPro" id="IPR017871">
    <property type="entry name" value="ABC_transporter-like_CS"/>
</dbReference>
<evidence type="ECO:0000259" key="4">
    <source>
        <dbReference type="PROSITE" id="PS50893"/>
    </source>
</evidence>
<reference evidence="5" key="1">
    <citation type="journal article" date="2015" name="Genome Announc.">
        <title>Draft Genome Sequences of Anaerolinea thermolimosa IMO-1, Bellilinea caldifistulae GOMI-1, Leptolinea tardivitalis YMTK-2, Levilinea saccharolytica KIBI-1, Longilinea arvoryzae KOME-1, Previously Described as Members of the Class Anaerolineae (Chloroflexi).</title>
        <authorList>
            <person name="Matsuura N."/>
            <person name="Tourlousse M.D."/>
            <person name="Ohashi A."/>
            <person name="Hugenholtz P."/>
            <person name="Sekiguchi Y."/>
        </authorList>
    </citation>
    <scope>NUCLEOTIDE SEQUENCE</scope>
    <source>
        <strain evidence="5">KIBI-1</strain>
    </source>
</reference>
<proteinExistence type="predicted"/>
<dbReference type="PROSITE" id="PS00211">
    <property type="entry name" value="ABC_TRANSPORTER_1"/>
    <property type="match status" value="1"/>
</dbReference>
<dbReference type="PROSITE" id="PS50893">
    <property type="entry name" value="ABC_TRANSPORTER_2"/>
    <property type="match status" value="1"/>
</dbReference>
<dbReference type="InterPro" id="IPR003593">
    <property type="entry name" value="AAA+_ATPase"/>
</dbReference>
<dbReference type="Pfam" id="PF00005">
    <property type="entry name" value="ABC_tran"/>
    <property type="match status" value="1"/>
</dbReference>
<dbReference type="GO" id="GO:0016887">
    <property type="term" value="F:ATP hydrolysis activity"/>
    <property type="evidence" value="ECO:0007669"/>
    <property type="project" value="InterPro"/>
</dbReference>
<dbReference type="InterPro" id="IPR050166">
    <property type="entry name" value="ABC_transporter_ATP-bind"/>
</dbReference>
<evidence type="ECO:0000256" key="3">
    <source>
        <dbReference type="ARBA" id="ARBA00022840"/>
    </source>
</evidence>